<protein>
    <submittedName>
        <fullName evidence="2">Uncharacterized protein</fullName>
    </submittedName>
</protein>
<dbReference type="Proteomes" id="UP000324800">
    <property type="component" value="Unassembled WGS sequence"/>
</dbReference>
<organism evidence="2 3">
    <name type="scientific">Streblomastix strix</name>
    <dbReference type="NCBI Taxonomy" id="222440"/>
    <lineage>
        <taxon>Eukaryota</taxon>
        <taxon>Metamonada</taxon>
        <taxon>Preaxostyla</taxon>
        <taxon>Oxymonadida</taxon>
        <taxon>Streblomastigidae</taxon>
        <taxon>Streblomastix</taxon>
    </lineage>
</organism>
<comment type="caution">
    <text evidence="2">The sequence shown here is derived from an EMBL/GenBank/DDBJ whole genome shotgun (WGS) entry which is preliminary data.</text>
</comment>
<dbReference type="EMBL" id="SNRW01002326">
    <property type="protein sequence ID" value="KAA6393146.1"/>
    <property type="molecule type" value="Genomic_DNA"/>
</dbReference>
<gene>
    <name evidence="2" type="ORF">EZS28_011329</name>
</gene>
<proteinExistence type="predicted"/>
<evidence type="ECO:0000256" key="1">
    <source>
        <dbReference type="SAM" id="MobiDB-lite"/>
    </source>
</evidence>
<name>A0A5J4WEJ0_9EUKA</name>
<accession>A0A5J4WEJ0</accession>
<reference evidence="2 3" key="1">
    <citation type="submission" date="2019-03" db="EMBL/GenBank/DDBJ databases">
        <title>Single cell metagenomics reveals metabolic interactions within the superorganism composed of flagellate Streblomastix strix and complex community of Bacteroidetes bacteria on its surface.</title>
        <authorList>
            <person name="Treitli S.C."/>
            <person name="Kolisko M."/>
            <person name="Husnik F."/>
            <person name="Keeling P."/>
            <person name="Hampl V."/>
        </authorList>
    </citation>
    <scope>NUCLEOTIDE SEQUENCE [LARGE SCALE GENOMIC DNA]</scope>
    <source>
        <strain evidence="2">ST1C</strain>
    </source>
</reference>
<sequence length="200" mass="22699">MSNADDDVVIKPKTKKLFEKLKNISKIFDGIDDIDDLAMKVSKRKRADEVPTTDSGSERSTSDHIMHKKRNKKIKHNPERKRQYYLSENSSSDSSTASSNYASIDDVIVHNDVRKIIGDSISHYMPLVYKFSISRIEKDILAVEHDKIDFLTADPSRKLEKNDDEDAAKSIIQIAATTRSAFLNANVAAESPEKWQMLKI</sequence>
<dbReference type="AlphaFoldDB" id="A0A5J4WEJ0"/>
<feature type="compositionally biased region" description="Basic and acidic residues" evidence="1">
    <location>
        <begin position="56"/>
        <end position="65"/>
    </location>
</feature>
<evidence type="ECO:0000313" key="3">
    <source>
        <dbReference type="Proteomes" id="UP000324800"/>
    </source>
</evidence>
<evidence type="ECO:0000313" key="2">
    <source>
        <dbReference type="EMBL" id="KAA6393146.1"/>
    </source>
</evidence>
<feature type="compositionally biased region" description="Basic residues" evidence="1">
    <location>
        <begin position="66"/>
        <end position="75"/>
    </location>
</feature>
<feature type="region of interest" description="Disordered" evidence="1">
    <location>
        <begin position="42"/>
        <end position="80"/>
    </location>
</feature>